<keyword evidence="1" id="KW-1133">Transmembrane helix</keyword>
<keyword evidence="3" id="KW-1185">Reference proteome</keyword>
<dbReference type="InterPro" id="IPR007813">
    <property type="entry name" value="PilN"/>
</dbReference>
<gene>
    <name evidence="2" type="ORF">ACFO3I_00140</name>
</gene>
<comment type="caution">
    <text evidence="2">The sequence shown here is derived from an EMBL/GenBank/DDBJ whole genome shotgun (WGS) entry which is preliminary data.</text>
</comment>
<proteinExistence type="predicted"/>
<sequence>MKLRLNLYTSAIKPEQEKISLKLVVQVVGCLVLVMTLVGLALDYRSDATSQELAAMQQQTAAQQSQIEQLRTRLQARVPSPVLVKQHEELTQLLSQKNKLLSYVQNEQKKTAVKYGPVFDYLAKIDPKGFWLTSFRLSADSSTFQGYVLKAELLPYWLNQLSQNEFFKGQSFAQFELEQERDQTQAMSFVVQSEQVAGEAP</sequence>
<dbReference type="RefSeq" id="WP_377330708.1">
    <property type="nucleotide sequence ID" value="NZ_JBHSGB010000001.1"/>
</dbReference>
<dbReference type="EMBL" id="JBHSGB010000001">
    <property type="protein sequence ID" value="MFC4653421.1"/>
    <property type="molecule type" value="Genomic_DNA"/>
</dbReference>
<keyword evidence="1" id="KW-0812">Transmembrane</keyword>
<feature type="transmembrane region" description="Helical" evidence="1">
    <location>
        <begin position="21"/>
        <end position="42"/>
    </location>
</feature>
<evidence type="ECO:0000313" key="3">
    <source>
        <dbReference type="Proteomes" id="UP001595962"/>
    </source>
</evidence>
<dbReference type="Proteomes" id="UP001595962">
    <property type="component" value="Unassembled WGS sequence"/>
</dbReference>
<reference evidence="3" key="1">
    <citation type="journal article" date="2019" name="Int. J. Syst. Evol. Microbiol.">
        <title>The Global Catalogue of Microorganisms (GCM) 10K type strain sequencing project: providing services to taxonomists for standard genome sequencing and annotation.</title>
        <authorList>
            <consortium name="The Broad Institute Genomics Platform"/>
            <consortium name="The Broad Institute Genome Sequencing Center for Infectious Disease"/>
            <person name="Wu L."/>
            <person name="Ma J."/>
        </authorList>
    </citation>
    <scope>NUCLEOTIDE SEQUENCE [LARGE SCALE GENOMIC DNA]</scope>
    <source>
        <strain evidence="3">DT28</strain>
    </source>
</reference>
<name>A0ABV9JG58_9GAMM</name>
<evidence type="ECO:0000256" key="1">
    <source>
        <dbReference type="SAM" id="Phobius"/>
    </source>
</evidence>
<keyword evidence="1" id="KW-0472">Membrane</keyword>
<organism evidence="2 3">
    <name type="scientific">Rheinheimera marina</name>
    <dbReference type="NCBI Taxonomy" id="1774958"/>
    <lineage>
        <taxon>Bacteria</taxon>
        <taxon>Pseudomonadati</taxon>
        <taxon>Pseudomonadota</taxon>
        <taxon>Gammaproteobacteria</taxon>
        <taxon>Chromatiales</taxon>
        <taxon>Chromatiaceae</taxon>
        <taxon>Rheinheimera</taxon>
    </lineage>
</organism>
<dbReference type="Pfam" id="PF05137">
    <property type="entry name" value="PilN"/>
    <property type="match status" value="1"/>
</dbReference>
<protein>
    <submittedName>
        <fullName evidence="2">PilN domain-containing protein</fullName>
    </submittedName>
</protein>
<accession>A0ABV9JG58</accession>
<evidence type="ECO:0000313" key="2">
    <source>
        <dbReference type="EMBL" id="MFC4653421.1"/>
    </source>
</evidence>